<proteinExistence type="inferred from homology"/>
<keyword evidence="8" id="KW-0966">Cell projection</keyword>
<evidence type="ECO:0000313" key="9">
    <source>
        <dbReference type="Proteomes" id="UP000175989"/>
    </source>
</evidence>
<evidence type="ECO:0000256" key="1">
    <source>
        <dbReference type="ARBA" id="ARBA00009764"/>
    </source>
</evidence>
<evidence type="ECO:0000259" key="6">
    <source>
        <dbReference type="Pfam" id="PF02465"/>
    </source>
</evidence>
<keyword evidence="4 5" id="KW-0975">Bacterial flagellum</keyword>
<organism evidence="8 9">
    <name type="scientific">Duganella phyllosphaerae</name>
    <dbReference type="NCBI Taxonomy" id="762836"/>
    <lineage>
        <taxon>Bacteria</taxon>
        <taxon>Pseudomonadati</taxon>
        <taxon>Pseudomonadota</taxon>
        <taxon>Betaproteobacteria</taxon>
        <taxon>Burkholderiales</taxon>
        <taxon>Oxalobacteraceae</taxon>
        <taxon>Telluria group</taxon>
        <taxon>Duganella</taxon>
    </lineage>
</organism>
<dbReference type="GO" id="GO:0071973">
    <property type="term" value="P:bacterial-type flagellum-dependent cell motility"/>
    <property type="evidence" value="ECO:0007669"/>
    <property type="project" value="TreeGrafter"/>
</dbReference>
<dbReference type="RefSeq" id="WP_070251768.1">
    <property type="nucleotide sequence ID" value="NZ_LROM01000147.1"/>
</dbReference>
<feature type="domain" description="Flagellar hook-associated protein 2 N-terminal" evidence="6">
    <location>
        <begin position="24"/>
        <end position="115"/>
    </location>
</feature>
<dbReference type="OrthoDB" id="8771769at2"/>
<evidence type="ECO:0000256" key="3">
    <source>
        <dbReference type="ARBA" id="ARBA00023054"/>
    </source>
</evidence>
<keyword evidence="9" id="KW-1185">Reference proteome</keyword>
<dbReference type="Pfam" id="PF07195">
    <property type="entry name" value="FliD_C"/>
    <property type="match status" value="1"/>
</dbReference>
<dbReference type="PANTHER" id="PTHR30288">
    <property type="entry name" value="FLAGELLAR CAP/ASSEMBLY PROTEIN FLID"/>
    <property type="match status" value="1"/>
</dbReference>
<comment type="similarity">
    <text evidence="1 5">Belongs to the FliD family.</text>
</comment>
<dbReference type="Proteomes" id="UP000175989">
    <property type="component" value="Unassembled WGS sequence"/>
</dbReference>
<name>A0A1E7W8P8_9BURK</name>
<accession>A0A1E7W8P8</accession>
<reference evidence="9" key="1">
    <citation type="journal article" date="2016" name="Front. Microbiol.">
        <title>Molecular Keys to the Janthinobacterium and Duganella spp. Interaction with the Plant Pathogen Fusarium graminearum.</title>
        <authorList>
            <person name="Haack F.S."/>
            <person name="Poehlein A."/>
            <person name="Kroger C."/>
            <person name="Voigt C.A."/>
            <person name="Piepenbring M."/>
            <person name="Bode H.B."/>
            <person name="Daniel R."/>
            <person name="Schafer W."/>
            <person name="Streit W.R."/>
        </authorList>
    </citation>
    <scope>NUCLEOTIDE SEQUENCE [LARGE SCALE GENOMIC DNA]</scope>
    <source>
        <strain evidence="9">T54</strain>
    </source>
</reference>
<sequence length="468" mass="46830">MAINPLTSSASNAAGAAASPISADVYKRVEQTMLSQNNGATKLNAALTSSQTKLSGLGQLQSALSNFQSIAAALTGSGLSTSAASSDKTVATSTSTGGAKAGTYAINVQQLAQGQFLTSAEFSSATAKVGTGAPTTVKIDFGTAGDKGFTTNGTATSKTISIDSSNNTVEGIAAAFKAAGVDVKVEKGDDGKVSLSIAGQSGEGNSMRISVSGDAALKNLLGYDPDEKGKQGFKQTTAAQDAILTVDGKEIKSASNTLDKNKGIEGAALTLTGKGKADITISQDASKIGDNLKTFVAAYNDLNAKLKTLSSGALKGDTAIGQVTMQMDLLLKTGGGNVSTSALAAAGVSQGKDGNLVIDDKKMQAAITADSSQVAKLFTNDGKGLADLMGAKARSFTDKSSVISRETTQANRELDATNTKRAALTKALTAQATALAALYSAQSQTGTGGGMFGTGGAGSTGTLFDMLG</sequence>
<dbReference type="GO" id="GO:0005576">
    <property type="term" value="C:extracellular region"/>
    <property type="evidence" value="ECO:0007669"/>
    <property type="project" value="UniProtKB-SubCell"/>
</dbReference>
<dbReference type="InterPro" id="IPR040026">
    <property type="entry name" value="FliD"/>
</dbReference>
<dbReference type="GO" id="GO:0007155">
    <property type="term" value="P:cell adhesion"/>
    <property type="evidence" value="ECO:0007669"/>
    <property type="project" value="InterPro"/>
</dbReference>
<keyword evidence="5" id="KW-0964">Secreted</keyword>
<gene>
    <name evidence="8" type="primary">fliD_3</name>
    <name evidence="8" type="ORF">DUPY_49010</name>
</gene>
<feature type="domain" description="Flagellar hook-associated protein 2 C-terminal" evidence="7">
    <location>
        <begin position="239"/>
        <end position="440"/>
    </location>
</feature>
<dbReference type="InterPro" id="IPR010809">
    <property type="entry name" value="FliD_C"/>
</dbReference>
<comment type="subunit">
    <text evidence="2 5">Homopentamer.</text>
</comment>
<comment type="subcellular location">
    <subcellularLocation>
        <location evidence="5">Secreted</location>
    </subcellularLocation>
    <subcellularLocation>
        <location evidence="5">Bacterial flagellum</location>
    </subcellularLocation>
</comment>
<dbReference type="GO" id="GO:0009424">
    <property type="term" value="C:bacterial-type flagellum hook"/>
    <property type="evidence" value="ECO:0007669"/>
    <property type="project" value="UniProtKB-UniRule"/>
</dbReference>
<dbReference type="Pfam" id="PF02465">
    <property type="entry name" value="FliD_N"/>
    <property type="match status" value="1"/>
</dbReference>
<dbReference type="GO" id="GO:0009421">
    <property type="term" value="C:bacterial-type flagellum filament cap"/>
    <property type="evidence" value="ECO:0007669"/>
    <property type="project" value="InterPro"/>
</dbReference>
<dbReference type="EMBL" id="LROM01000147">
    <property type="protein sequence ID" value="OEZ92642.1"/>
    <property type="molecule type" value="Genomic_DNA"/>
</dbReference>
<evidence type="ECO:0000256" key="4">
    <source>
        <dbReference type="ARBA" id="ARBA00023143"/>
    </source>
</evidence>
<comment type="function">
    <text evidence="5">Required for morphogenesis and for the elongation of the flagellar filament by facilitating polymerization of the flagellin monomers at the tip of growing filament. Forms a capping structure, which prevents flagellin subunits (transported through the central channel of the flagellum) from leaking out without polymerization at the distal end.</text>
</comment>
<evidence type="ECO:0000256" key="5">
    <source>
        <dbReference type="RuleBase" id="RU362066"/>
    </source>
</evidence>
<evidence type="ECO:0000259" key="7">
    <source>
        <dbReference type="Pfam" id="PF07195"/>
    </source>
</evidence>
<dbReference type="AlphaFoldDB" id="A0A1E7W8P8"/>
<comment type="caution">
    <text evidence="8">The sequence shown here is derived from an EMBL/GenBank/DDBJ whole genome shotgun (WGS) entry which is preliminary data.</text>
</comment>
<keyword evidence="3" id="KW-0175">Coiled coil</keyword>
<keyword evidence="8" id="KW-0969">Cilium</keyword>
<keyword evidence="8" id="KW-0282">Flagellum</keyword>
<dbReference type="PANTHER" id="PTHR30288:SF0">
    <property type="entry name" value="FLAGELLAR HOOK-ASSOCIATED PROTEIN 2"/>
    <property type="match status" value="1"/>
</dbReference>
<protein>
    <recommendedName>
        <fullName evidence="5">Flagellar hook-associated protein 2</fullName>
        <shortName evidence="5">HAP2</shortName>
    </recommendedName>
    <alternativeName>
        <fullName evidence="5">Flagellar cap protein</fullName>
    </alternativeName>
</protein>
<evidence type="ECO:0000256" key="2">
    <source>
        <dbReference type="ARBA" id="ARBA00011255"/>
    </source>
</evidence>
<dbReference type="PATRIC" id="fig|762836.4.peg.5042"/>
<evidence type="ECO:0000313" key="8">
    <source>
        <dbReference type="EMBL" id="OEZ92642.1"/>
    </source>
</evidence>
<dbReference type="InterPro" id="IPR003481">
    <property type="entry name" value="FliD_N"/>
</dbReference>